<evidence type="ECO:0000313" key="5">
    <source>
        <dbReference type="EMBL" id="BDI31065.1"/>
    </source>
</evidence>
<protein>
    <submittedName>
        <fullName evidence="5">Uncharacterized protein</fullName>
    </submittedName>
</protein>
<dbReference type="RefSeq" id="WP_119320363.1">
    <property type="nucleotide sequence ID" value="NZ_AP025739.1"/>
</dbReference>
<reference evidence="5 6" key="1">
    <citation type="journal article" date="2019" name="Int. J. Syst. Evol. Microbiol.">
        <title>Capsulimonas corticalis gen. nov., sp. nov., an aerobic capsulated bacterium, of a novel bacterial order, Capsulimonadales ord. nov., of the class Armatimonadia of the phylum Armatimonadetes.</title>
        <authorList>
            <person name="Li J."/>
            <person name="Kudo C."/>
            <person name="Tonouchi A."/>
        </authorList>
    </citation>
    <scope>NUCLEOTIDE SEQUENCE [LARGE SCALE GENOMIC DNA]</scope>
    <source>
        <strain evidence="5 6">AX-7</strain>
    </source>
</reference>
<dbReference type="SMART" id="SM00903">
    <property type="entry name" value="Flavin_Reduct"/>
    <property type="match status" value="1"/>
</dbReference>
<dbReference type="SUPFAM" id="SSF50475">
    <property type="entry name" value="FMN-binding split barrel"/>
    <property type="match status" value="1"/>
</dbReference>
<dbReference type="InterPro" id="IPR012349">
    <property type="entry name" value="Split_barrel_FMN-bd"/>
</dbReference>
<dbReference type="Proteomes" id="UP000287394">
    <property type="component" value="Chromosome"/>
</dbReference>
<gene>
    <name evidence="5" type="ORF">CCAX7_31160</name>
</gene>
<evidence type="ECO:0000256" key="4">
    <source>
        <dbReference type="ARBA" id="ARBA00038054"/>
    </source>
</evidence>
<dbReference type="KEGG" id="ccot:CCAX7_31160"/>
<evidence type="ECO:0000256" key="3">
    <source>
        <dbReference type="ARBA" id="ARBA00022643"/>
    </source>
</evidence>
<dbReference type="OrthoDB" id="9783347at2"/>
<dbReference type="PANTHER" id="PTHR33798">
    <property type="entry name" value="FLAVOPROTEIN OXYGENASE"/>
    <property type="match status" value="1"/>
</dbReference>
<dbReference type="EMBL" id="AP025739">
    <property type="protein sequence ID" value="BDI31065.1"/>
    <property type="molecule type" value="Genomic_DNA"/>
</dbReference>
<name>A0A402CSJ8_9BACT</name>
<keyword evidence="6" id="KW-1185">Reference proteome</keyword>
<evidence type="ECO:0000313" key="6">
    <source>
        <dbReference type="Proteomes" id="UP000287394"/>
    </source>
</evidence>
<organism evidence="5 6">
    <name type="scientific">Capsulimonas corticalis</name>
    <dbReference type="NCBI Taxonomy" id="2219043"/>
    <lineage>
        <taxon>Bacteria</taxon>
        <taxon>Bacillati</taxon>
        <taxon>Armatimonadota</taxon>
        <taxon>Armatimonadia</taxon>
        <taxon>Capsulimonadales</taxon>
        <taxon>Capsulimonadaceae</taxon>
        <taxon>Capsulimonas</taxon>
    </lineage>
</organism>
<dbReference type="AlphaFoldDB" id="A0A402CSJ8"/>
<dbReference type="GO" id="GO:0016646">
    <property type="term" value="F:oxidoreductase activity, acting on the CH-NH group of donors, NAD or NADP as acceptor"/>
    <property type="evidence" value="ECO:0007669"/>
    <property type="project" value="UniProtKB-ARBA"/>
</dbReference>
<evidence type="ECO:0000256" key="1">
    <source>
        <dbReference type="ARBA" id="ARBA00001917"/>
    </source>
</evidence>
<dbReference type="Gene3D" id="2.30.110.10">
    <property type="entry name" value="Electron Transport, Fmn-binding Protein, Chain A"/>
    <property type="match status" value="1"/>
</dbReference>
<sequence>MQFDITGADAAHAYRLLASTVVPRPIAWVTSLGTEGNVNAAPFSFFNLVGSTPPTIALGVANREPGVAKESRANIEREGEFVVNLVDESLAEAMNISAIDFPDGVSELPSAGITAAASAKIRTPRIAEAPVSLECRLHTVVPVGDNRIVLAEVIHLHIRDEFVDRERMHVRTENLHLIGRMHGGGWYARTSDLFDMPRIAYHDWLAGQE</sequence>
<accession>A0A402CSJ8</accession>
<keyword evidence="2" id="KW-0285">Flavoprotein</keyword>
<proteinExistence type="inferred from homology"/>
<dbReference type="Pfam" id="PF01613">
    <property type="entry name" value="Flavin_Reduct"/>
    <property type="match status" value="1"/>
</dbReference>
<comment type="similarity">
    <text evidence="4">Belongs to the flavoredoxin family.</text>
</comment>
<keyword evidence="3" id="KW-0288">FMN</keyword>
<evidence type="ECO:0000256" key="2">
    <source>
        <dbReference type="ARBA" id="ARBA00022630"/>
    </source>
</evidence>
<dbReference type="InterPro" id="IPR002563">
    <property type="entry name" value="Flavin_Rdtase-like_dom"/>
</dbReference>
<dbReference type="FunCoup" id="A0A402CSJ8">
    <property type="interactions" value="24"/>
</dbReference>
<dbReference type="GO" id="GO:0010181">
    <property type="term" value="F:FMN binding"/>
    <property type="evidence" value="ECO:0007669"/>
    <property type="project" value="InterPro"/>
</dbReference>
<dbReference type="PANTHER" id="PTHR33798:SF5">
    <property type="entry name" value="FLAVIN REDUCTASE LIKE DOMAIN-CONTAINING PROTEIN"/>
    <property type="match status" value="1"/>
</dbReference>
<comment type="cofactor">
    <cofactor evidence="1">
        <name>FMN</name>
        <dbReference type="ChEBI" id="CHEBI:58210"/>
    </cofactor>
</comment>